<keyword evidence="5" id="KW-0378">Hydrolase</keyword>
<dbReference type="AlphaFoldDB" id="A0A1Y2M852"/>
<dbReference type="Pfam" id="PF00097">
    <property type="entry name" value="zf-C3HC4"/>
    <property type="match status" value="1"/>
</dbReference>
<dbReference type="STRING" id="105696.A0A1Y2M852"/>
<dbReference type="OMA" id="CHPHLIN"/>
<evidence type="ECO:0000256" key="2">
    <source>
        <dbReference type="ARBA" id="ARBA00022723"/>
    </source>
</evidence>
<feature type="compositionally biased region" description="Polar residues" evidence="10">
    <location>
        <begin position="172"/>
        <end position="186"/>
    </location>
</feature>
<keyword evidence="4 9" id="KW-0863">Zinc-finger</keyword>
<organism evidence="14 15">
    <name type="scientific">Epicoccum nigrum</name>
    <name type="common">Soil fungus</name>
    <name type="synonym">Epicoccum purpurascens</name>
    <dbReference type="NCBI Taxonomy" id="105696"/>
    <lineage>
        <taxon>Eukaryota</taxon>
        <taxon>Fungi</taxon>
        <taxon>Dikarya</taxon>
        <taxon>Ascomycota</taxon>
        <taxon>Pezizomycotina</taxon>
        <taxon>Dothideomycetes</taxon>
        <taxon>Pleosporomycetidae</taxon>
        <taxon>Pleosporales</taxon>
        <taxon>Pleosporineae</taxon>
        <taxon>Didymellaceae</taxon>
        <taxon>Epicoccum</taxon>
    </lineage>
</organism>
<keyword evidence="7" id="KW-0862">Zinc</keyword>
<feature type="region of interest" description="Disordered" evidence="10">
    <location>
        <begin position="69"/>
        <end position="189"/>
    </location>
</feature>
<dbReference type="CDD" id="cd18793">
    <property type="entry name" value="SF2_C_SNF"/>
    <property type="match status" value="1"/>
</dbReference>
<sequence length="1081" mass="121827">MATAWLPVQQLQDNINLIEDLLQANGPDYADRQFYQQMLDEQYQELASVQTAQAIQAAVNTPLPANYGYVEPPQLAPPISPPTSSNAQRKRAAQHDASHPDSKRPSRNPSPVNPNNSNSFNADNSGYGLSIAGPSRQQAQPYAQPYAPQSHSSQGNQHRYRQQTLPHAPSRPAQSSVIDLTESNSPTPDPFPELNNAFARVAPQLVDASQQQYMSEQELKQFLLSPTPAGTNQALQRSSLPQQEYMHHREFGQYLLTSAAGTSHAFQQPVVNPAYEARDVPQYIGNSDKPWAPSDNEDEYGAPLTTNEAEAVENLLGNVSAHDAEDAPERREQTPRNMCSELKEYQKIGLTWLIKMEIGTNKGGILADGMGLGKTVQAISLICARPSNEPLRKTTLIIAPVALMRQWEKEIIRHVKPQYRLKVHVYHGSGKNADFAQLRQYDVVLTTFGILTSEYKQKETRKESMRHLEEQRTGVQRKAKDKLALLGPECYWYRVIIDEAQCIKNRQTVGSKAAHDLMATHRIVMTGTPMMNTIDELYPLIRFLDIPPYHDWSRFNQEFSKPLRSPHPETRKRAMQRVQVLLKSLMLRRQKDSIVDGQIVCRLPAKHLTKKTVEFSDEEKDIYKALETKSQLQINKYLEKGTLSANYANVLVLLLRLRQACCHPHLIKDLSQPATENIAEDDLLSRAKDLKPDVVVRLMAAENFECPVCFDADLNPTIITPCGHTVCGECVQKLVDPTRGIRDGHEIAGAAKCPQCRGQLKVTMITDYKHFCRVYAPERLDPADRTASEEPDSDSDTDSDSEDEDETEEEADDIDDNGDLADFVVPDEEESEYEAEASDGVNEEASQDGPVAKSKKQKKKGTKGKGKAKAKAKTKVTLAQLKKESLRNKAAKAKYLRRLRKNWISSAKIEKTMELVSDIAEKDLTEKILIFSQFTSLLDLLEVPMLEKHIRYQRYDGSMSMSDRADAIERFMDDPDERVMLLSLKAGNAGLNLANASQVIILDPFWNPYVEEQAIDRAHRMPQQREVTVHRVLVPDTVEDRICQIQDKKREMIDTALDEKSSKSLTRLGARELRFIFGMNN</sequence>
<protein>
    <recommendedName>
        <fullName evidence="16">RING-type domain-containing protein</fullName>
    </recommendedName>
</protein>
<evidence type="ECO:0000256" key="5">
    <source>
        <dbReference type="ARBA" id="ARBA00022801"/>
    </source>
</evidence>
<dbReference type="Gene3D" id="3.40.50.300">
    <property type="entry name" value="P-loop containing nucleotide triphosphate hydrolases"/>
    <property type="match status" value="2"/>
</dbReference>
<dbReference type="Gene3D" id="3.40.50.10810">
    <property type="entry name" value="Tandem AAA-ATPase domain"/>
    <property type="match status" value="1"/>
</dbReference>
<evidence type="ECO:0000259" key="12">
    <source>
        <dbReference type="PROSITE" id="PS51192"/>
    </source>
</evidence>
<dbReference type="InterPro" id="IPR049730">
    <property type="entry name" value="SNF2/RAD54-like_C"/>
</dbReference>
<proteinExistence type="inferred from homology"/>
<dbReference type="GO" id="GO:0016787">
    <property type="term" value="F:hydrolase activity"/>
    <property type="evidence" value="ECO:0007669"/>
    <property type="project" value="UniProtKB-KW"/>
</dbReference>
<dbReference type="GO" id="GO:0004386">
    <property type="term" value="F:helicase activity"/>
    <property type="evidence" value="ECO:0007669"/>
    <property type="project" value="UniProtKB-KW"/>
</dbReference>
<dbReference type="Pfam" id="PF00271">
    <property type="entry name" value="Helicase_C"/>
    <property type="match status" value="1"/>
</dbReference>
<evidence type="ECO:0000256" key="10">
    <source>
        <dbReference type="SAM" id="MobiDB-lite"/>
    </source>
</evidence>
<dbReference type="SMART" id="SM00487">
    <property type="entry name" value="DEXDc"/>
    <property type="match status" value="1"/>
</dbReference>
<feature type="compositionally biased region" description="Basic and acidic residues" evidence="10">
    <location>
        <begin position="93"/>
        <end position="104"/>
    </location>
</feature>
<name>A0A1Y2M852_EPING</name>
<dbReference type="CDD" id="cd18008">
    <property type="entry name" value="DEXDc_SHPRH-like"/>
    <property type="match status" value="1"/>
</dbReference>
<dbReference type="PANTHER" id="PTHR45626:SF16">
    <property type="entry name" value="ATP-DEPENDENT HELICASE ULS1"/>
    <property type="match status" value="1"/>
</dbReference>
<keyword evidence="6" id="KW-0347">Helicase</keyword>
<dbReference type="InterPro" id="IPR000330">
    <property type="entry name" value="SNF2_N"/>
</dbReference>
<feature type="domain" description="Helicase C-terminal" evidence="13">
    <location>
        <begin position="908"/>
        <end position="1069"/>
    </location>
</feature>
<feature type="compositionally biased region" description="Acidic residues" evidence="10">
    <location>
        <begin position="789"/>
        <end position="846"/>
    </location>
</feature>
<evidence type="ECO:0008006" key="16">
    <source>
        <dbReference type="Google" id="ProtNLM"/>
    </source>
</evidence>
<dbReference type="GO" id="GO:0005634">
    <property type="term" value="C:nucleus"/>
    <property type="evidence" value="ECO:0007669"/>
    <property type="project" value="TreeGrafter"/>
</dbReference>
<dbReference type="InterPro" id="IPR001650">
    <property type="entry name" value="Helicase_C-like"/>
</dbReference>
<dbReference type="InParanoid" id="A0A1Y2M852"/>
<evidence type="ECO:0000256" key="1">
    <source>
        <dbReference type="ARBA" id="ARBA00007025"/>
    </source>
</evidence>
<dbReference type="PROSITE" id="PS00518">
    <property type="entry name" value="ZF_RING_1"/>
    <property type="match status" value="1"/>
</dbReference>
<dbReference type="GO" id="GO:0000724">
    <property type="term" value="P:double-strand break repair via homologous recombination"/>
    <property type="evidence" value="ECO:0007669"/>
    <property type="project" value="TreeGrafter"/>
</dbReference>
<dbReference type="InterPro" id="IPR017907">
    <property type="entry name" value="Znf_RING_CS"/>
</dbReference>
<dbReference type="Pfam" id="PF00176">
    <property type="entry name" value="SNF2-rel_dom"/>
    <property type="match status" value="1"/>
</dbReference>
<dbReference type="SMART" id="SM00490">
    <property type="entry name" value="HELICc"/>
    <property type="match status" value="1"/>
</dbReference>
<dbReference type="InterPro" id="IPR014001">
    <property type="entry name" value="Helicase_ATP-bd"/>
</dbReference>
<dbReference type="InterPro" id="IPR050628">
    <property type="entry name" value="SNF2_RAD54_helicase_TF"/>
</dbReference>
<dbReference type="PANTHER" id="PTHR45626">
    <property type="entry name" value="TRANSCRIPTION TERMINATION FACTOR 2-RELATED"/>
    <property type="match status" value="1"/>
</dbReference>
<feature type="compositionally biased region" description="Low complexity" evidence="10">
    <location>
        <begin position="107"/>
        <end position="125"/>
    </location>
</feature>
<evidence type="ECO:0000256" key="9">
    <source>
        <dbReference type="PROSITE-ProRule" id="PRU00175"/>
    </source>
</evidence>
<dbReference type="SMART" id="SM00184">
    <property type="entry name" value="RING"/>
    <property type="match status" value="1"/>
</dbReference>
<feature type="compositionally biased region" description="Polar residues" evidence="10">
    <location>
        <begin position="150"/>
        <end position="165"/>
    </location>
</feature>
<dbReference type="PROSITE" id="PS50089">
    <property type="entry name" value="ZF_RING_2"/>
    <property type="match status" value="1"/>
</dbReference>
<comment type="similarity">
    <text evidence="1">Belongs to the SNF2/RAD54 helicase family.</text>
</comment>
<feature type="region of interest" description="Disordered" evidence="10">
    <location>
        <begin position="782"/>
        <end position="874"/>
    </location>
</feature>
<dbReference type="CDD" id="cd16449">
    <property type="entry name" value="RING-HC"/>
    <property type="match status" value="1"/>
</dbReference>
<feature type="compositionally biased region" description="Basic residues" evidence="10">
    <location>
        <begin position="853"/>
        <end position="874"/>
    </location>
</feature>
<evidence type="ECO:0000256" key="6">
    <source>
        <dbReference type="ARBA" id="ARBA00022806"/>
    </source>
</evidence>
<dbReference type="GO" id="GO:0005737">
    <property type="term" value="C:cytoplasm"/>
    <property type="evidence" value="ECO:0007669"/>
    <property type="project" value="TreeGrafter"/>
</dbReference>
<dbReference type="GO" id="GO:0008270">
    <property type="term" value="F:zinc ion binding"/>
    <property type="evidence" value="ECO:0007669"/>
    <property type="project" value="UniProtKB-KW"/>
</dbReference>
<evidence type="ECO:0000259" key="11">
    <source>
        <dbReference type="PROSITE" id="PS50089"/>
    </source>
</evidence>
<keyword evidence="3" id="KW-0547">Nucleotide-binding</keyword>
<feature type="domain" description="Helicase ATP-binding" evidence="12">
    <location>
        <begin position="355"/>
        <end position="547"/>
    </location>
</feature>
<keyword evidence="2" id="KW-0479">Metal-binding</keyword>
<reference evidence="14 15" key="1">
    <citation type="journal article" date="2017" name="Genome Announc.">
        <title>Genome sequence of the saprophytic ascomycete Epicoccum nigrum ICMP 19927 strain isolated from New Zealand.</title>
        <authorList>
            <person name="Fokin M."/>
            <person name="Fleetwood D."/>
            <person name="Weir B.S."/>
            <person name="Villas-Boas S.G."/>
        </authorList>
    </citation>
    <scope>NUCLEOTIDE SEQUENCE [LARGE SCALE GENOMIC DNA]</scope>
    <source>
        <strain evidence="14 15">ICMP 19927</strain>
    </source>
</reference>
<dbReference type="InterPro" id="IPR038718">
    <property type="entry name" value="SNF2-like_sf"/>
</dbReference>
<dbReference type="InterPro" id="IPR013083">
    <property type="entry name" value="Znf_RING/FYVE/PHD"/>
</dbReference>
<dbReference type="Gene3D" id="3.30.40.10">
    <property type="entry name" value="Zinc/RING finger domain, C3HC4 (zinc finger)"/>
    <property type="match status" value="1"/>
</dbReference>
<dbReference type="Proteomes" id="UP000193240">
    <property type="component" value="Unassembled WGS sequence"/>
</dbReference>
<dbReference type="GO" id="GO:0008094">
    <property type="term" value="F:ATP-dependent activity, acting on DNA"/>
    <property type="evidence" value="ECO:0007669"/>
    <property type="project" value="TreeGrafter"/>
</dbReference>
<dbReference type="PROSITE" id="PS51194">
    <property type="entry name" value="HELICASE_CTER"/>
    <property type="match status" value="1"/>
</dbReference>
<dbReference type="PROSITE" id="PS51192">
    <property type="entry name" value="HELICASE_ATP_BIND_1"/>
    <property type="match status" value="1"/>
</dbReference>
<keyword evidence="8" id="KW-0067">ATP-binding</keyword>
<dbReference type="EMBL" id="KZ107839">
    <property type="protein sequence ID" value="OSS52304.1"/>
    <property type="molecule type" value="Genomic_DNA"/>
</dbReference>
<dbReference type="InterPro" id="IPR001841">
    <property type="entry name" value="Znf_RING"/>
</dbReference>
<feature type="compositionally biased region" description="Low complexity" evidence="10">
    <location>
        <begin position="137"/>
        <end position="149"/>
    </location>
</feature>
<keyword evidence="15" id="KW-1185">Reference proteome</keyword>
<dbReference type="SUPFAM" id="SSF52540">
    <property type="entry name" value="P-loop containing nucleoside triphosphate hydrolases"/>
    <property type="match status" value="2"/>
</dbReference>
<evidence type="ECO:0000313" key="15">
    <source>
        <dbReference type="Proteomes" id="UP000193240"/>
    </source>
</evidence>
<evidence type="ECO:0000256" key="7">
    <source>
        <dbReference type="ARBA" id="ARBA00022833"/>
    </source>
</evidence>
<gene>
    <name evidence="14" type="ORF">B5807_02171</name>
</gene>
<dbReference type="InterPro" id="IPR027417">
    <property type="entry name" value="P-loop_NTPase"/>
</dbReference>
<dbReference type="GO" id="GO:0005524">
    <property type="term" value="F:ATP binding"/>
    <property type="evidence" value="ECO:0007669"/>
    <property type="project" value="UniProtKB-KW"/>
</dbReference>
<dbReference type="FunFam" id="3.40.50.300:FF:002380">
    <property type="entry name" value="SWI/SNF family DNA-dependent ATPase, putative"/>
    <property type="match status" value="1"/>
</dbReference>
<feature type="domain" description="RING-type" evidence="11">
    <location>
        <begin position="706"/>
        <end position="757"/>
    </location>
</feature>
<accession>A0A1Y2M852</accession>
<evidence type="ECO:0000313" key="14">
    <source>
        <dbReference type="EMBL" id="OSS52304.1"/>
    </source>
</evidence>
<dbReference type="InterPro" id="IPR018957">
    <property type="entry name" value="Znf_C3HC4_RING-type"/>
</dbReference>
<evidence type="ECO:0000256" key="3">
    <source>
        <dbReference type="ARBA" id="ARBA00022741"/>
    </source>
</evidence>
<evidence type="ECO:0000256" key="4">
    <source>
        <dbReference type="ARBA" id="ARBA00022771"/>
    </source>
</evidence>
<dbReference type="SUPFAM" id="SSF57850">
    <property type="entry name" value="RING/U-box"/>
    <property type="match status" value="1"/>
</dbReference>
<evidence type="ECO:0000256" key="8">
    <source>
        <dbReference type="ARBA" id="ARBA00022840"/>
    </source>
</evidence>
<evidence type="ECO:0000259" key="13">
    <source>
        <dbReference type="PROSITE" id="PS51194"/>
    </source>
</evidence>